<dbReference type="AlphaFoldDB" id="N1VLC9"/>
<evidence type="ECO:0000313" key="2">
    <source>
        <dbReference type="Proteomes" id="UP000012371"/>
    </source>
</evidence>
<sequence>MDSARNQNRVYFDEKTKSFETIPNFRGNIIKLGKVVIGETKQIDSKKQKKRFCERNETELIKKLDFLDERTIVSIYESSSYLCIEYY</sequence>
<dbReference type="Proteomes" id="UP000012371">
    <property type="component" value="Unassembled WGS sequence"/>
</dbReference>
<reference evidence="1" key="1">
    <citation type="submission" date="2013-03" db="EMBL/GenBank/DDBJ databases">
        <authorList>
            <person name="Harkins D.M."/>
            <person name="Durkin A.S."/>
            <person name="Brinkac L.M."/>
            <person name="Haft D.H."/>
            <person name="Selengut J.D."/>
            <person name="Sanka R."/>
            <person name="DePew J."/>
            <person name="Purushe J."/>
            <person name="Hartskeerl R.A."/>
            <person name="Ahmed A."/>
            <person name="van der Linden H."/>
            <person name="Goris M.G.A."/>
            <person name="Vinetz J.M."/>
            <person name="Sutton G.G."/>
            <person name="Nierman W.C."/>
            <person name="Fouts D.E."/>
        </authorList>
    </citation>
    <scope>NUCLEOTIDE SEQUENCE [LARGE SCALE GENOMIC DNA]</scope>
    <source>
        <strain evidence="1">LT 11-33</strain>
    </source>
</reference>
<organism evidence="1 2">
    <name type="scientific">Leptospira terpstrae serovar Hualin str. LT 11-33 = ATCC 700639</name>
    <dbReference type="NCBI Taxonomy" id="1257025"/>
    <lineage>
        <taxon>Bacteria</taxon>
        <taxon>Pseudomonadati</taxon>
        <taxon>Spirochaetota</taxon>
        <taxon>Spirochaetia</taxon>
        <taxon>Leptospirales</taxon>
        <taxon>Leptospiraceae</taxon>
        <taxon>Leptospira</taxon>
    </lineage>
</organism>
<dbReference type="STRING" id="1257025.LEP1GSC203_0524"/>
<dbReference type="EMBL" id="AOGW02000015">
    <property type="protein sequence ID" value="EMY60524.1"/>
    <property type="molecule type" value="Genomic_DNA"/>
</dbReference>
<keyword evidence="2" id="KW-1185">Reference proteome</keyword>
<gene>
    <name evidence="1" type="ORF">LEP1GSC203_0524</name>
</gene>
<protein>
    <submittedName>
        <fullName evidence="1">Uncharacterized protein</fullName>
    </submittedName>
</protein>
<evidence type="ECO:0000313" key="1">
    <source>
        <dbReference type="EMBL" id="EMY60524.1"/>
    </source>
</evidence>
<accession>N1VLC9</accession>
<comment type="caution">
    <text evidence="1">The sequence shown here is derived from an EMBL/GenBank/DDBJ whole genome shotgun (WGS) entry which is preliminary data.</text>
</comment>
<proteinExistence type="predicted"/>
<name>N1VLC9_9LEPT</name>